<protein>
    <submittedName>
        <fullName evidence="2">Fatty acid desaturase Delta-9 fatty acid desaturase</fullName>
        <ecNumber evidence="2">1.14.19.1</ecNumber>
    </submittedName>
</protein>
<feature type="compositionally biased region" description="Basic and acidic residues" evidence="1">
    <location>
        <begin position="285"/>
        <end position="302"/>
    </location>
</feature>
<feature type="non-terminal residue" evidence="2">
    <location>
        <position position="1"/>
    </location>
</feature>
<feature type="compositionally biased region" description="Basic residues" evidence="1">
    <location>
        <begin position="197"/>
        <end position="206"/>
    </location>
</feature>
<feature type="region of interest" description="Disordered" evidence="1">
    <location>
        <begin position="223"/>
        <end position="330"/>
    </location>
</feature>
<keyword evidence="2" id="KW-0560">Oxidoreductase</keyword>
<dbReference type="EC" id="1.14.19.1" evidence="2"/>
<dbReference type="AlphaFoldDB" id="A0A6J4IHH5"/>
<dbReference type="GO" id="GO:0004768">
    <property type="term" value="F:stearoyl-CoA 9-desaturase activity"/>
    <property type="evidence" value="ECO:0007669"/>
    <property type="project" value="UniProtKB-EC"/>
</dbReference>
<accession>A0A6J4IHH5</accession>
<dbReference type="EMBL" id="CADCTI010000172">
    <property type="protein sequence ID" value="CAA9250638.1"/>
    <property type="molecule type" value="Genomic_DNA"/>
</dbReference>
<feature type="compositionally biased region" description="Basic and acidic residues" evidence="1">
    <location>
        <begin position="241"/>
        <end position="254"/>
    </location>
</feature>
<feature type="compositionally biased region" description="Basic residues" evidence="1">
    <location>
        <begin position="274"/>
        <end position="284"/>
    </location>
</feature>
<feature type="non-terminal residue" evidence="2">
    <location>
        <position position="330"/>
    </location>
</feature>
<reference evidence="2" key="1">
    <citation type="submission" date="2020-02" db="EMBL/GenBank/DDBJ databases">
        <authorList>
            <person name="Meier V. D."/>
        </authorList>
    </citation>
    <scope>NUCLEOTIDE SEQUENCE</scope>
    <source>
        <strain evidence="2">AVDCRST_MAG57</strain>
    </source>
</reference>
<evidence type="ECO:0000256" key="1">
    <source>
        <dbReference type="SAM" id="MobiDB-lite"/>
    </source>
</evidence>
<sequence length="330" mass="36671">VRSRTDPAHGPAPHGRTERQPPRERPRWREGRAGADHALRVRDRPVPGAGRDRAGRLGLGVVVDRRLAVRGLLLPHPARGHRRLPPALHPWLVQGREAAPRRARRRRWHGGPGPGHPVGGRPPPPPRVRRPRGRPALPVAVRGRCQEPRQGDVPRPPRLAVRPPPDQRRPLRTRPGQGHRRPPHEPSVHPLGVPHLRPAHSHRRTRDRQLDGRLVGLLLGRPGARGAAAPRHLVDQLGVPRGREPAVHLPRPGDELLAAGDPQRRRVVAQPAPRRPHLRPARRAPRPDRHQRPRDLGVREARPGQQRQVAGPGAARGQAAHPRSRDGARL</sequence>
<evidence type="ECO:0000313" key="2">
    <source>
        <dbReference type="EMBL" id="CAA9250638.1"/>
    </source>
</evidence>
<gene>
    <name evidence="2" type="ORF">AVDCRST_MAG57-2058</name>
</gene>
<name>A0A6J4IHH5_9ACTN</name>
<feature type="compositionally biased region" description="Basic and acidic residues" evidence="1">
    <location>
        <begin position="15"/>
        <end position="54"/>
    </location>
</feature>
<feature type="region of interest" description="Disordered" evidence="1">
    <location>
        <begin position="97"/>
        <end position="209"/>
    </location>
</feature>
<feature type="region of interest" description="Disordered" evidence="1">
    <location>
        <begin position="1"/>
        <end position="54"/>
    </location>
</feature>
<proteinExistence type="predicted"/>
<organism evidence="2">
    <name type="scientific">uncultured Blastococcus sp</name>
    <dbReference type="NCBI Taxonomy" id="217144"/>
    <lineage>
        <taxon>Bacteria</taxon>
        <taxon>Bacillati</taxon>
        <taxon>Actinomycetota</taxon>
        <taxon>Actinomycetes</taxon>
        <taxon>Geodermatophilales</taxon>
        <taxon>Geodermatophilaceae</taxon>
        <taxon>Blastococcus</taxon>
        <taxon>environmental samples</taxon>
    </lineage>
</organism>